<organism evidence="2 3">
    <name type="scientific">Amycolatopsis carbonis</name>
    <dbReference type="NCBI Taxonomy" id="715471"/>
    <lineage>
        <taxon>Bacteria</taxon>
        <taxon>Bacillati</taxon>
        <taxon>Actinomycetota</taxon>
        <taxon>Actinomycetes</taxon>
        <taxon>Pseudonocardiales</taxon>
        <taxon>Pseudonocardiaceae</taxon>
        <taxon>Amycolatopsis</taxon>
    </lineage>
</organism>
<name>A0A9Y2I9X4_9PSEU</name>
<dbReference type="AlphaFoldDB" id="A0A9Y2I9X4"/>
<dbReference type="RefSeq" id="WP_285966780.1">
    <property type="nucleotide sequence ID" value="NZ_CP127294.1"/>
</dbReference>
<dbReference type="KEGG" id="acab:QRX50_31670"/>
<feature type="region of interest" description="Disordered" evidence="1">
    <location>
        <begin position="72"/>
        <end position="91"/>
    </location>
</feature>
<sequence>MAYLGNNGCGCGCGDGKPVNVEGGETPSAKDIVSAGGVVTTDVKISKHPENLLSVAGDGLLVRKEDCRSADGSETRIEAGPGADLTGSGTWEDPYIVSFGGGVGGTGSGEGDAPTLKGGETETAADTVKDGVVTTDVKLSDEDGNALEVRAGGLYVPAGDGGGAVDCDEMRKCVSAGDGLTYDPKNGVFEAKLSGDDGNTIALGDDGGLFVPAGTGGGPAATVKGGESPTAVNKVDADGSTFTVTPEAKVSKKDGNAITAEPDGLYVPAGGDGGPSDIAGGETQTAKTTVDAGKVTADVKVSPKDGNTLSVDGDGGLYVAPAAGGGDAAPVTGGETPTIKTTVDGNKVTGDTKISAADGNVLKANDDGLFVPAPAGGGDGGAPLQGGKTPTATTTVKDGTVTADVIVSPDKGNALKAQDNGLFVPEKFFQTAEIALTSITDEVDISTFNVPVDGTGHKIAEAPPLEFVNPSPVLPMHVVVDNQLEHCQFRIFNGNVKTVMGTRLHIEGDVTMDVESHQQFEDHNVENGPRMWDSMGAHEPVTFTIPPGGKVTMTMGAYLAVYLYDGKSTLFQARHRVTAWGGN</sequence>
<evidence type="ECO:0000256" key="1">
    <source>
        <dbReference type="SAM" id="MobiDB-lite"/>
    </source>
</evidence>
<evidence type="ECO:0000313" key="3">
    <source>
        <dbReference type="Proteomes" id="UP001236014"/>
    </source>
</evidence>
<proteinExistence type="predicted"/>
<dbReference type="EMBL" id="CP127294">
    <property type="protein sequence ID" value="WIX76019.1"/>
    <property type="molecule type" value="Genomic_DNA"/>
</dbReference>
<keyword evidence="3" id="KW-1185">Reference proteome</keyword>
<evidence type="ECO:0000313" key="2">
    <source>
        <dbReference type="EMBL" id="WIX76019.1"/>
    </source>
</evidence>
<reference evidence="2 3" key="1">
    <citation type="submission" date="2023-06" db="EMBL/GenBank/DDBJ databases">
        <authorList>
            <person name="Oyuntsetseg B."/>
            <person name="Kim S.B."/>
        </authorList>
    </citation>
    <scope>NUCLEOTIDE SEQUENCE [LARGE SCALE GENOMIC DNA]</scope>
    <source>
        <strain evidence="2 3">2-15</strain>
    </source>
</reference>
<gene>
    <name evidence="2" type="ORF">QRX50_31670</name>
</gene>
<protein>
    <submittedName>
        <fullName evidence="2">Uncharacterized protein</fullName>
    </submittedName>
</protein>
<dbReference type="Proteomes" id="UP001236014">
    <property type="component" value="Chromosome"/>
</dbReference>
<accession>A0A9Y2I9X4</accession>